<protein>
    <submittedName>
        <fullName evidence="1">Uncharacterized protein</fullName>
    </submittedName>
</protein>
<dbReference type="AlphaFoldDB" id="A0A242MK59"/>
<sequence>MAVRHSDARRVTAGTAFAAAQYAGHVTGLPQIPSYPPSQG</sequence>
<organism evidence="1 2">
    <name type="scientific">Caballeronia sordidicola</name>
    <name type="common">Burkholderia sordidicola</name>
    <dbReference type="NCBI Taxonomy" id="196367"/>
    <lineage>
        <taxon>Bacteria</taxon>
        <taxon>Pseudomonadati</taxon>
        <taxon>Pseudomonadota</taxon>
        <taxon>Betaproteobacteria</taxon>
        <taxon>Burkholderiales</taxon>
        <taxon>Burkholderiaceae</taxon>
        <taxon>Caballeronia</taxon>
    </lineage>
</organism>
<name>A0A242MK59_CABSO</name>
<accession>A0A242MK59</accession>
<dbReference type="Proteomes" id="UP000195221">
    <property type="component" value="Unassembled WGS sequence"/>
</dbReference>
<evidence type="ECO:0000313" key="1">
    <source>
        <dbReference type="EMBL" id="OTP71680.1"/>
    </source>
</evidence>
<dbReference type="EMBL" id="NBTZ01000100">
    <property type="protein sequence ID" value="OTP71680.1"/>
    <property type="molecule type" value="Genomic_DNA"/>
</dbReference>
<comment type="caution">
    <text evidence="1">The sequence shown here is derived from an EMBL/GenBank/DDBJ whole genome shotgun (WGS) entry which is preliminary data.</text>
</comment>
<reference evidence="1 2" key="1">
    <citation type="submission" date="2017-03" db="EMBL/GenBank/DDBJ databases">
        <title>Genome analysis of strain PAMC 26577.</title>
        <authorList>
            <person name="Oh H.-M."/>
            <person name="Yang J.-A."/>
        </authorList>
    </citation>
    <scope>NUCLEOTIDE SEQUENCE [LARGE SCALE GENOMIC DNA]</scope>
    <source>
        <strain evidence="1 2">PAMC 26577</strain>
    </source>
</reference>
<evidence type="ECO:0000313" key="2">
    <source>
        <dbReference type="Proteomes" id="UP000195221"/>
    </source>
</evidence>
<gene>
    <name evidence="1" type="ORF">PAMC26577_22245</name>
</gene>
<proteinExistence type="predicted"/>